<dbReference type="EMBL" id="VFNX01000004">
    <property type="protein sequence ID" value="TQK79895.1"/>
    <property type="molecule type" value="Genomic_DNA"/>
</dbReference>
<sequence>MPVPVHALAHRPLTVEAVAEFVALPHEPHVSDDVDAVDEEIRRRGWHWQNELVCDSFRTAHEHVVCCDGVSPFGSPKARYFLVFGEMHPVDPDDESLTNGPWLSGYMDGWQQLPGWTTRRPCTDQDCEAVLTRAAQAVTECLGAAAQRTIVSSATVVTGPALTQRIWRTPTHALVLGPSADNGPYGYLTHLQLSCTPLTCGPDLPPPGDEDGLAEWITAHVDW</sequence>
<comment type="caution">
    <text evidence="1">The sequence shown here is derived from an EMBL/GenBank/DDBJ whole genome shotgun (WGS) entry which is preliminary data.</text>
</comment>
<organism evidence="1 2">
    <name type="scientific">Streptomyces puniciscabiei</name>
    <dbReference type="NCBI Taxonomy" id="164348"/>
    <lineage>
        <taxon>Bacteria</taxon>
        <taxon>Bacillati</taxon>
        <taxon>Actinomycetota</taxon>
        <taxon>Actinomycetes</taxon>
        <taxon>Kitasatosporales</taxon>
        <taxon>Streptomycetaceae</taxon>
        <taxon>Streptomyces</taxon>
    </lineage>
</organism>
<gene>
    <name evidence="1" type="ORF">FB563_7754</name>
</gene>
<dbReference type="AlphaFoldDB" id="A0A542SZ50"/>
<evidence type="ECO:0000313" key="1">
    <source>
        <dbReference type="EMBL" id="TQK79895.1"/>
    </source>
</evidence>
<name>A0A542SZ50_9ACTN</name>
<keyword evidence="2" id="KW-1185">Reference proteome</keyword>
<dbReference type="RefSeq" id="WP_234357870.1">
    <property type="nucleotide sequence ID" value="NZ_JBPJFI010000002.1"/>
</dbReference>
<evidence type="ECO:0000313" key="2">
    <source>
        <dbReference type="Proteomes" id="UP000318103"/>
    </source>
</evidence>
<protein>
    <submittedName>
        <fullName evidence="1">Uncharacterized protein</fullName>
    </submittedName>
</protein>
<reference evidence="1 2" key="1">
    <citation type="submission" date="2019-06" db="EMBL/GenBank/DDBJ databases">
        <title>Sequencing the genomes of 1000 actinobacteria strains.</title>
        <authorList>
            <person name="Klenk H.-P."/>
        </authorList>
    </citation>
    <scope>NUCLEOTIDE SEQUENCE [LARGE SCALE GENOMIC DNA]</scope>
    <source>
        <strain evidence="1 2">DSM 41929</strain>
    </source>
</reference>
<proteinExistence type="predicted"/>
<dbReference type="Proteomes" id="UP000318103">
    <property type="component" value="Unassembled WGS sequence"/>
</dbReference>
<accession>A0A542SZ50</accession>